<name>A0A6N7VXW0_9FIRM</name>
<reference evidence="3 4" key="1">
    <citation type="submission" date="2019-08" db="EMBL/GenBank/DDBJ databases">
        <title>In-depth cultivation of the pig gut microbiome towards novel bacterial diversity and tailored functional studies.</title>
        <authorList>
            <person name="Wylensek D."/>
            <person name="Hitch T.C.A."/>
            <person name="Clavel T."/>
        </authorList>
    </citation>
    <scope>NUCLEOTIDE SEQUENCE [LARGE SCALE GENOMIC DNA]</scope>
    <source>
        <strain evidence="3 4">WCA-389-WT-23B</strain>
    </source>
</reference>
<dbReference type="Gene3D" id="3.40.50.2000">
    <property type="entry name" value="Glycogen Phosphorylase B"/>
    <property type="match status" value="2"/>
</dbReference>
<evidence type="ECO:0000256" key="1">
    <source>
        <dbReference type="RuleBase" id="RU003513"/>
    </source>
</evidence>
<dbReference type="RefSeq" id="WP_154463830.1">
    <property type="nucleotide sequence ID" value="NZ_JAXFEN010000119.1"/>
</dbReference>
<dbReference type="PANTHER" id="PTHR43174:SF3">
    <property type="entry name" value="UDP-N-ACETYLGLUCOSAMINE 2-EPIMERASE"/>
    <property type="match status" value="1"/>
</dbReference>
<dbReference type="SUPFAM" id="SSF53756">
    <property type="entry name" value="UDP-Glycosyltransferase/glycogen phosphorylase"/>
    <property type="match status" value="1"/>
</dbReference>
<evidence type="ECO:0000313" key="4">
    <source>
        <dbReference type="Proteomes" id="UP000436047"/>
    </source>
</evidence>
<dbReference type="PANTHER" id="PTHR43174">
    <property type="entry name" value="UDP-N-ACETYLGLUCOSAMINE 2-EPIMERASE"/>
    <property type="match status" value="1"/>
</dbReference>
<dbReference type="Pfam" id="PF02350">
    <property type="entry name" value="Epimerase_2"/>
    <property type="match status" value="1"/>
</dbReference>
<comment type="similarity">
    <text evidence="1">Belongs to the UDP-N-acetylglucosamine 2-epimerase family.</text>
</comment>
<dbReference type="InterPro" id="IPR003331">
    <property type="entry name" value="UDP_GlcNAc_Epimerase_2_dom"/>
</dbReference>
<dbReference type="Proteomes" id="UP000436047">
    <property type="component" value="Unassembled WGS sequence"/>
</dbReference>
<dbReference type="AlphaFoldDB" id="A0A6N7VXW0"/>
<feature type="domain" description="UDP-N-acetylglucosamine 2-epimerase" evidence="2">
    <location>
        <begin position="26"/>
        <end position="329"/>
    </location>
</feature>
<protein>
    <submittedName>
        <fullName evidence="3">UDP-N-acetyl glucosamine 2-epimerase</fullName>
    </submittedName>
</protein>
<dbReference type="GeneID" id="86052572"/>
<comment type="caution">
    <text evidence="3">The sequence shown here is derived from an EMBL/GenBank/DDBJ whole genome shotgun (WGS) entry which is preliminary data.</text>
</comment>
<keyword evidence="4" id="KW-1185">Reference proteome</keyword>
<evidence type="ECO:0000259" key="2">
    <source>
        <dbReference type="Pfam" id="PF02350"/>
    </source>
</evidence>
<dbReference type="InterPro" id="IPR029767">
    <property type="entry name" value="WecB-like"/>
</dbReference>
<accession>A0A6N7VXW0</accession>
<dbReference type="GO" id="GO:0016853">
    <property type="term" value="F:isomerase activity"/>
    <property type="evidence" value="ECO:0007669"/>
    <property type="project" value="UniProtKB-KW"/>
</dbReference>
<sequence length="364" mass="42057">MRDIFFFIGTEAELIKVFPIMNACQNRFRLHIIASGQNDIGNSRIMNVVKDISIEIELSKESEIKKSALGLFCWYFRTYKSALGKIKAVFNEEILQKSYLLVHGDTVSTFMGACIGKKLGMKICHIEAGLRSHNIFNPFPEEIDRILTSRKSYYHFAPGDAPARNLQHVKGEVINTKYNTILDSLGYSFEIPLSKEQDYRFMDEKYFVFVMHRQENLANRKLVVKVVNEIIELSKKMKCVIILHTITKLVFQELGLIESLENNKNIFLLPRLDYFDFMKVLNKAEFVITDGGSNQEELFYMGKPCLIMRKTTERTEGLGKNAVLYNNDTKTIQIFGSQYNNYKIKRTIAEVSPSKIIVDYLEKN</sequence>
<dbReference type="EMBL" id="VUMI01000006">
    <property type="protein sequence ID" value="MSS87839.1"/>
    <property type="molecule type" value="Genomic_DNA"/>
</dbReference>
<gene>
    <name evidence="3" type="ORF">FYJ45_05700</name>
</gene>
<keyword evidence="1" id="KW-0413">Isomerase</keyword>
<organism evidence="3 4">
    <name type="scientific">Eisenbergiella porci</name>
    <dbReference type="NCBI Taxonomy" id="2652274"/>
    <lineage>
        <taxon>Bacteria</taxon>
        <taxon>Bacillati</taxon>
        <taxon>Bacillota</taxon>
        <taxon>Clostridia</taxon>
        <taxon>Lachnospirales</taxon>
        <taxon>Lachnospiraceae</taxon>
        <taxon>Eisenbergiella</taxon>
    </lineage>
</organism>
<proteinExistence type="inferred from homology"/>
<evidence type="ECO:0000313" key="3">
    <source>
        <dbReference type="EMBL" id="MSS87839.1"/>
    </source>
</evidence>